<protein>
    <submittedName>
        <fullName evidence="4">Laminin G domain-containing protein</fullName>
    </submittedName>
</protein>
<keyword evidence="3" id="KW-1185">Reference proteome</keyword>
<dbReference type="InterPro" id="IPR050372">
    <property type="entry name" value="Neurexin-related_CASP"/>
</dbReference>
<evidence type="ECO:0000256" key="1">
    <source>
        <dbReference type="PROSITE-ProRule" id="PRU00122"/>
    </source>
</evidence>
<organism evidence="3 4">
    <name type="scientific">Romanomermis culicivorax</name>
    <name type="common">Nematode worm</name>
    <dbReference type="NCBI Taxonomy" id="13658"/>
    <lineage>
        <taxon>Eukaryota</taxon>
        <taxon>Metazoa</taxon>
        <taxon>Ecdysozoa</taxon>
        <taxon>Nematoda</taxon>
        <taxon>Enoplea</taxon>
        <taxon>Dorylaimia</taxon>
        <taxon>Mermithida</taxon>
        <taxon>Mermithoidea</taxon>
        <taxon>Mermithidae</taxon>
        <taxon>Romanomermis</taxon>
    </lineage>
</organism>
<dbReference type="PROSITE" id="PS50025">
    <property type="entry name" value="LAM_G_DOMAIN"/>
    <property type="match status" value="3"/>
</dbReference>
<reference evidence="4" key="1">
    <citation type="submission" date="2022-11" db="UniProtKB">
        <authorList>
            <consortium name="WormBaseParasite"/>
        </authorList>
    </citation>
    <scope>IDENTIFICATION</scope>
</reference>
<sequence length="639" mass="69999">FVTKQSFYGCIDNLKLSDQVVNLADYKSAAFVEIGCPEKAVRVVSFDESGGGMEFSRVDLGQSFEITFKFKTKQRDALIWLVTDDKNDKMLVVTLESGRIVLSSIENRATVFRLKLASRDLSDGAWHYITAIGKEKSVQLDFDDIYTESGEATDPIPLPNVEPTLFFGKVPIATLTAMNGNVASRIGPFVGCVGDFTINTRLLDFSNATRSAAGVSYVGCPMADPSDGIGSDADNVTTLLENTAETLEQRKITAPPPPDGCVAYIPGKVEDLAGTRFGLNPFSRLEFDQLPDAFDTKAEFSIQFRATASSGVLIYAGNRIQNDYVTLYMKNGYLFFSFDSGTGPFTLQSKRPYLDFQWHTVVAMRDNRYANLTLNGIVEAEGESPGETYAIDTHKPIFVGGLSNDYYPMAKKNLVGVTTSFGGCLRDFRLNGHELTDASSSHGTRPCTDTVENGLFFGPAGGYAILQEKLNVGPTFSFEMEMKPLVKNAVILSIASDSSSGGDYLTLQLLDGVLKFAVDNGAGQQTVNTSLPQSEAVCDGHWHSVKIYKTKNILTISLDGSNKFHVIKQVKSTVTNTDNPLYLGGIPQEHMNRGLDTRENFRGCIRDVNIGRKPRRKKHLDVSQVNVHGNVLREGCPLH</sequence>
<dbReference type="PANTHER" id="PTHR15036:SF67">
    <property type="entry name" value="LAMININ SUBUNIT ALPHA-LIKE PROTEIN"/>
    <property type="match status" value="1"/>
</dbReference>
<feature type="domain" description="Laminin G" evidence="2">
    <location>
        <begin position="453"/>
        <end position="636"/>
    </location>
</feature>
<dbReference type="Gene3D" id="2.60.120.200">
    <property type="match status" value="3"/>
</dbReference>
<dbReference type="Pfam" id="PF02210">
    <property type="entry name" value="Laminin_G_2"/>
    <property type="match status" value="3"/>
</dbReference>
<dbReference type="PANTHER" id="PTHR15036">
    <property type="entry name" value="PIKACHURIN-LIKE PROTEIN"/>
    <property type="match status" value="1"/>
</dbReference>
<dbReference type="AlphaFoldDB" id="A0A915JLW9"/>
<feature type="domain" description="Laminin G" evidence="2">
    <location>
        <begin position="274"/>
        <end position="447"/>
    </location>
</feature>
<dbReference type="WBParaSite" id="nRc.2.0.1.t27103-RA">
    <property type="protein sequence ID" value="nRc.2.0.1.t27103-RA"/>
    <property type="gene ID" value="nRc.2.0.1.g27103"/>
</dbReference>
<dbReference type="Proteomes" id="UP000887565">
    <property type="component" value="Unplaced"/>
</dbReference>
<dbReference type="InterPro" id="IPR001791">
    <property type="entry name" value="Laminin_G"/>
</dbReference>
<comment type="caution">
    <text evidence="1">Lacks conserved residue(s) required for the propagation of feature annotation.</text>
</comment>
<proteinExistence type="predicted"/>
<evidence type="ECO:0000259" key="2">
    <source>
        <dbReference type="PROSITE" id="PS50025"/>
    </source>
</evidence>
<dbReference type="InterPro" id="IPR013320">
    <property type="entry name" value="ConA-like_dom_sf"/>
</dbReference>
<dbReference type="SUPFAM" id="SSF49899">
    <property type="entry name" value="Concanavalin A-like lectins/glucanases"/>
    <property type="match status" value="3"/>
</dbReference>
<feature type="domain" description="Laminin G" evidence="2">
    <location>
        <begin position="42"/>
        <end position="220"/>
    </location>
</feature>
<dbReference type="OMA" id="HEHHMCD"/>
<evidence type="ECO:0000313" key="3">
    <source>
        <dbReference type="Proteomes" id="UP000887565"/>
    </source>
</evidence>
<evidence type="ECO:0000313" key="4">
    <source>
        <dbReference type="WBParaSite" id="nRc.2.0.1.t27103-RA"/>
    </source>
</evidence>
<accession>A0A915JLW9</accession>
<dbReference type="SMART" id="SM00282">
    <property type="entry name" value="LamG"/>
    <property type="match status" value="3"/>
</dbReference>
<name>A0A915JLW9_ROMCU</name>
<dbReference type="CDD" id="cd00110">
    <property type="entry name" value="LamG"/>
    <property type="match status" value="3"/>
</dbReference>